<feature type="region of interest" description="Disordered" evidence="4">
    <location>
        <begin position="966"/>
        <end position="1040"/>
    </location>
</feature>
<feature type="region of interest" description="Disordered" evidence="4">
    <location>
        <begin position="767"/>
        <end position="806"/>
    </location>
</feature>
<sequence>MGSRIKQNPETTFEVYVEVAYPRTGGTLSDPEVQRQFPEDYSDQEVLQTLTKFCFPFYVDSLTVSQVGQNFTFVLTDIDSKQRFGFCRLSSGAKSCFCILSYLPWFEVFYKLLNILADYTTKGQENQWNELLETLHKLPIPDPGVSVHLSMHSYFTVPDTRELPSIPENRNLTEYFVAVDVNNMLHLYASMLYERRILIVCSKLSTLTACIHGSAAMLYPMFWQHVYIPVLPPHLLDYCCAPMPYLIGIHLSLMEISSLKNRLKKVSTTTGNGVARAFLKAQAAFFGSYRNALKIEPEEPITFCEEAFVSHYRSGAMRQFLQNATQLQLFKQFIDGRLDLLNSGKGFSDVFEEEISMGEYAGSDKLYHQWLSTVRKGSGAILNTVKTKANPAMKTVYKFAKDHAKMGIKEVKNRLKQKDITENGCAPTMEDQLPKTMPSPLVDAKDPKLREDRRPITVHFGQPQRLRPTRPPPPKIQRSRPVRPPRPHVMKKPKSNITGEGQRTSVSSPEHLVKPLRHYAVFLSEDSSDDECQREEGPSSGFTESFFFSAPFEWPQPYQTLKESDSAGDEAESPEQRVREPTGPAPAPPDRAASIDLLEDVFSNLDMEVPLQPLGQAKSLEDLRTPKDLREQPGTFDYQRLDLIRSERSRGMPVALKLTHPYNKLWSLGQDDMAIPSKPPAASPEKPSALPGNSLAQPRMLPTQDSILNPSDKEEAPTPTPGSITIPRPQGRKTPELGIVPPPPTARLAKLQAASAAALGDFSSERLQAERERRAPPSPAPFPGLLPSAAPQGPTELLQPLSLAPGATSTGSDALLALLDPLNTAWSGSTLPPGPSAPNVAASFPPQFSFPPAGTPTPFPQPSLNPFISSVPAALPAMPLVSTPAGPFGAPPASLGPAFAPSLLLSNSGFCVPHRSQPNLSALSMPNLFGQMPMGAHTSPLQPLGPPMVAPSRIRTLPLARSSARAAEAKQGLALRPGDPPLLPPRPPQGLEPALQPSAPREARDPFEDLLRKTKQDVSPAPAPAPGSVEQLRKQWETFE</sequence>
<proteinExistence type="predicted"/>
<feature type="compositionally biased region" description="Pro residues" evidence="4">
    <location>
        <begin position="978"/>
        <end position="990"/>
    </location>
</feature>
<dbReference type="GO" id="GO:1901981">
    <property type="term" value="F:phosphatidylinositol phosphate binding"/>
    <property type="evidence" value="ECO:0007669"/>
    <property type="project" value="TreeGrafter"/>
</dbReference>
<dbReference type="SMART" id="SM00799">
    <property type="entry name" value="DENN"/>
    <property type="match status" value="1"/>
</dbReference>
<feature type="compositionally biased region" description="Polar residues" evidence="4">
    <location>
        <begin position="495"/>
        <end position="508"/>
    </location>
</feature>
<feature type="compositionally biased region" description="Basic and acidic residues" evidence="4">
    <location>
        <begin position="1031"/>
        <end position="1040"/>
    </location>
</feature>
<feature type="domain" description="UDENN" evidence="5">
    <location>
        <begin position="13"/>
        <end position="346"/>
    </location>
</feature>
<dbReference type="GO" id="GO:0032456">
    <property type="term" value="P:endocytic recycling"/>
    <property type="evidence" value="ECO:0007669"/>
    <property type="project" value="TreeGrafter"/>
</dbReference>
<reference evidence="6 7" key="1">
    <citation type="journal article" date="2010" name="Nature">
        <title>The sequence and de novo assembly of the giant panda genome.</title>
        <authorList>
            <person name="Li R."/>
            <person name="Fan W."/>
            <person name="Tian G."/>
            <person name="Zhu H."/>
            <person name="He L."/>
            <person name="Cai J."/>
            <person name="Huang Q."/>
            <person name="Cai Q."/>
            <person name="Li B."/>
            <person name="Bai Y."/>
            <person name="Zhang Z."/>
            <person name="Zhang Y."/>
            <person name="Wang W."/>
            <person name="Li J."/>
            <person name="Wei F."/>
            <person name="Li H."/>
            <person name="Jian M."/>
            <person name="Li J."/>
            <person name="Zhang Z."/>
            <person name="Nielsen R."/>
            <person name="Li D."/>
            <person name="Gu W."/>
            <person name="Yang Z."/>
            <person name="Xuan Z."/>
            <person name="Ryder O.A."/>
            <person name="Leung F.C."/>
            <person name="Zhou Y."/>
            <person name="Cao J."/>
            <person name="Sun X."/>
            <person name="Fu Y."/>
            <person name="Fang X."/>
            <person name="Guo X."/>
            <person name="Wang B."/>
            <person name="Hou R."/>
            <person name="Shen F."/>
            <person name="Mu B."/>
            <person name="Ni P."/>
            <person name="Lin R."/>
            <person name="Qian W."/>
            <person name="Wang G."/>
            <person name="Yu C."/>
            <person name="Nie W."/>
            <person name="Wang J."/>
            <person name="Wu Z."/>
            <person name="Liang H."/>
            <person name="Min J."/>
            <person name="Wu Q."/>
            <person name="Cheng S."/>
            <person name="Ruan J."/>
            <person name="Wang M."/>
            <person name="Shi Z."/>
            <person name="Wen M."/>
            <person name="Liu B."/>
            <person name="Ren X."/>
            <person name="Zheng H."/>
            <person name="Dong D."/>
            <person name="Cook K."/>
            <person name="Shan G."/>
            <person name="Zhang H."/>
            <person name="Kosiol C."/>
            <person name="Xie X."/>
            <person name="Lu Z."/>
            <person name="Zheng H."/>
            <person name="Li Y."/>
            <person name="Steiner C.C."/>
            <person name="Lam T.T."/>
            <person name="Lin S."/>
            <person name="Zhang Q."/>
            <person name="Li G."/>
            <person name="Tian J."/>
            <person name="Gong T."/>
            <person name="Liu H."/>
            <person name="Zhang D."/>
            <person name="Fang L."/>
            <person name="Ye C."/>
            <person name="Zhang J."/>
            <person name="Hu W."/>
            <person name="Xu A."/>
            <person name="Ren Y."/>
            <person name="Zhang G."/>
            <person name="Bruford M.W."/>
            <person name="Li Q."/>
            <person name="Ma L."/>
            <person name="Guo Y."/>
            <person name="An N."/>
            <person name="Hu Y."/>
            <person name="Zheng Y."/>
            <person name="Shi Y."/>
            <person name="Li Z."/>
            <person name="Liu Q."/>
            <person name="Chen Y."/>
            <person name="Zhao J."/>
            <person name="Qu N."/>
            <person name="Zhao S."/>
            <person name="Tian F."/>
            <person name="Wang X."/>
            <person name="Wang H."/>
            <person name="Xu L."/>
            <person name="Liu X."/>
            <person name="Vinar T."/>
            <person name="Wang Y."/>
            <person name="Lam T.W."/>
            <person name="Yiu S.M."/>
            <person name="Liu S."/>
            <person name="Zhang H."/>
            <person name="Li D."/>
            <person name="Huang Y."/>
            <person name="Wang X."/>
            <person name="Yang G."/>
            <person name="Jiang Z."/>
            <person name="Wang J."/>
            <person name="Qin N."/>
            <person name="Li L."/>
            <person name="Li J."/>
            <person name="Bolund L."/>
            <person name="Kristiansen K."/>
            <person name="Wong G.K."/>
            <person name="Olson M."/>
            <person name="Zhang X."/>
            <person name="Li S."/>
            <person name="Yang H."/>
            <person name="Wang J."/>
            <person name="Wang J."/>
        </authorList>
    </citation>
    <scope>NUCLEOTIDE SEQUENCE [LARGE SCALE GENOMIC DNA]</scope>
</reference>
<dbReference type="InterPro" id="IPR043153">
    <property type="entry name" value="DENN_C"/>
</dbReference>
<dbReference type="Pfam" id="PF03456">
    <property type="entry name" value="uDENN"/>
    <property type="match status" value="1"/>
</dbReference>
<dbReference type="InterPro" id="IPR037516">
    <property type="entry name" value="Tripartite_DENN"/>
</dbReference>
<keyword evidence="2" id="KW-0344">Guanine-nucleotide releasing factor</keyword>
<dbReference type="Proteomes" id="UP000008912">
    <property type="component" value="Unassembled WGS sequence"/>
</dbReference>
<feature type="compositionally biased region" description="Basic residues" evidence="4">
    <location>
        <begin position="477"/>
        <end position="494"/>
    </location>
</feature>
<feature type="region of interest" description="Disordered" evidence="4">
    <location>
        <begin position="671"/>
        <end position="744"/>
    </location>
</feature>
<evidence type="ECO:0000256" key="4">
    <source>
        <dbReference type="SAM" id="MobiDB-lite"/>
    </source>
</evidence>
<dbReference type="Pfam" id="PF03455">
    <property type="entry name" value="dDENN"/>
    <property type="match status" value="1"/>
</dbReference>
<reference evidence="6" key="2">
    <citation type="submission" date="2025-08" db="UniProtKB">
        <authorList>
            <consortium name="Ensembl"/>
        </authorList>
    </citation>
    <scope>IDENTIFICATION</scope>
</reference>
<organism evidence="6 7">
    <name type="scientific">Ailuropoda melanoleuca</name>
    <name type="common">Giant panda</name>
    <dbReference type="NCBI Taxonomy" id="9646"/>
    <lineage>
        <taxon>Eukaryota</taxon>
        <taxon>Metazoa</taxon>
        <taxon>Chordata</taxon>
        <taxon>Craniata</taxon>
        <taxon>Vertebrata</taxon>
        <taxon>Euteleostomi</taxon>
        <taxon>Mammalia</taxon>
        <taxon>Eutheria</taxon>
        <taxon>Laurasiatheria</taxon>
        <taxon>Carnivora</taxon>
        <taxon>Caniformia</taxon>
        <taxon>Ursidae</taxon>
        <taxon>Ailuropoda</taxon>
    </lineage>
</organism>
<dbReference type="Gene3D" id="3.30.450.200">
    <property type="match status" value="1"/>
</dbReference>
<dbReference type="Pfam" id="PF02141">
    <property type="entry name" value="DENN"/>
    <property type="match status" value="1"/>
</dbReference>
<dbReference type="Ensembl" id="ENSAMET00000030358.1">
    <property type="protein sequence ID" value="ENSAMEP00000029242.1"/>
    <property type="gene ID" value="ENSAMEG00000011077.2"/>
</dbReference>
<dbReference type="GO" id="GO:0005829">
    <property type="term" value="C:cytosol"/>
    <property type="evidence" value="ECO:0007669"/>
    <property type="project" value="TreeGrafter"/>
</dbReference>
<dbReference type="FunFam" id="3.30.450.200:FF:000003">
    <property type="entry name" value="DENN domain containing 1A"/>
    <property type="match status" value="1"/>
</dbReference>
<evidence type="ECO:0000256" key="3">
    <source>
        <dbReference type="ARBA" id="ARBA00023329"/>
    </source>
</evidence>
<accession>A0A7N5JRJ3</accession>
<feature type="compositionally biased region" description="Basic and acidic residues" evidence="4">
    <location>
        <begin position="1001"/>
        <end position="1016"/>
    </location>
</feature>
<dbReference type="InterPro" id="IPR005112">
    <property type="entry name" value="dDENN_dom"/>
</dbReference>
<feature type="region of interest" description="Disordered" evidence="4">
    <location>
        <begin position="424"/>
        <end position="445"/>
    </location>
</feature>
<keyword evidence="3" id="KW-0968">Cytoplasmic vesicle</keyword>
<dbReference type="Gene3D" id="3.40.50.11500">
    <property type="match status" value="1"/>
</dbReference>
<reference evidence="6" key="3">
    <citation type="submission" date="2025-09" db="UniProtKB">
        <authorList>
            <consortium name="Ensembl"/>
        </authorList>
    </citation>
    <scope>IDENTIFICATION</scope>
</reference>
<evidence type="ECO:0000313" key="6">
    <source>
        <dbReference type="Ensembl" id="ENSAMEP00000029242.1"/>
    </source>
</evidence>
<dbReference type="InterPro" id="IPR040032">
    <property type="entry name" value="DENND1A/B/C"/>
</dbReference>
<evidence type="ECO:0000313" key="7">
    <source>
        <dbReference type="Proteomes" id="UP000008912"/>
    </source>
</evidence>
<dbReference type="GO" id="GO:0005085">
    <property type="term" value="F:guanyl-nucleotide exchange factor activity"/>
    <property type="evidence" value="ECO:0007669"/>
    <property type="project" value="UniProtKB-KW"/>
</dbReference>
<name>A0A7N5JRJ3_AILME</name>
<feature type="region of interest" description="Disordered" evidence="4">
    <location>
        <begin position="560"/>
        <end position="591"/>
    </location>
</feature>
<dbReference type="GO" id="GO:0030136">
    <property type="term" value="C:clathrin-coated vesicle"/>
    <property type="evidence" value="ECO:0007669"/>
    <property type="project" value="UniProtKB-SubCell"/>
</dbReference>
<dbReference type="Gene3D" id="6.10.140.1000">
    <property type="match status" value="1"/>
</dbReference>
<dbReference type="SMART" id="SM00800">
    <property type="entry name" value="uDENN"/>
    <property type="match status" value="1"/>
</dbReference>
<dbReference type="InterPro" id="IPR001194">
    <property type="entry name" value="cDENN_dom"/>
</dbReference>
<evidence type="ECO:0000256" key="1">
    <source>
        <dbReference type="ARBA" id="ARBA00004132"/>
    </source>
</evidence>
<gene>
    <name evidence="6" type="primary">DENND1A</name>
</gene>
<feature type="region of interest" description="Disordered" evidence="4">
    <location>
        <begin position="458"/>
        <end position="511"/>
    </location>
</feature>
<dbReference type="PANTHER" id="PTHR13196">
    <property type="entry name" value="DENN DOMAIN-CONTAINING"/>
    <property type="match status" value="1"/>
</dbReference>
<dbReference type="PANTHER" id="PTHR13196:SF22">
    <property type="entry name" value="DENN DOMAIN-CONTAINING PROTEIN 1A"/>
    <property type="match status" value="1"/>
</dbReference>
<protein>
    <submittedName>
        <fullName evidence="6">DENN domain containing 1A</fullName>
    </submittedName>
</protein>
<dbReference type="AlphaFoldDB" id="A0A7N5JRJ3"/>
<comment type="subcellular location">
    <subcellularLocation>
        <location evidence="1">Cytoplasmic vesicle</location>
        <location evidence="1">Clathrin-coated vesicle</location>
    </subcellularLocation>
</comment>
<evidence type="ECO:0000259" key="5">
    <source>
        <dbReference type="PROSITE" id="PS50211"/>
    </source>
</evidence>
<dbReference type="GeneTree" id="ENSGT00940000156261"/>
<dbReference type="SMART" id="SM00801">
    <property type="entry name" value="dDENN"/>
    <property type="match status" value="1"/>
</dbReference>
<evidence type="ECO:0000256" key="2">
    <source>
        <dbReference type="ARBA" id="ARBA00022658"/>
    </source>
</evidence>
<dbReference type="GO" id="GO:0006897">
    <property type="term" value="P:endocytosis"/>
    <property type="evidence" value="ECO:0007669"/>
    <property type="project" value="TreeGrafter"/>
</dbReference>
<keyword evidence="7" id="KW-1185">Reference proteome</keyword>
<dbReference type="InterPro" id="IPR005113">
    <property type="entry name" value="uDENN_dom"/>
</dbReference>
<dbReference type="PROSITE" id="PS50211">
    <property type="entry name" value="DENN"/>
    <property type="match status" value="1"/>
</dbReference>